<organism evidence="5">
    <name type="scientific">Cyprideis torosa</name>
    <dbReference type="NCBI Taxonomy" id="163714"/>
    <lineage>
        <taxon>Eukaryota</taxon>
        <taxon>Metazoa</taxon>
        <taxon>Ecdysozoa</taxon>
        <taxon>Arthropoda</taxon>
        <taxon>Crustacea</taxon>
        <taxon>Oligostraca</taxon>
        <taxon>Ostracoda</taxon>
        <taxon>Podocopa</taxon>
        <taxon>Podocopida</taxon>
        <taxon>Cytherocopina</taxon>
        <taxon>Cytheroidea</taxon>
        <taxon>Cytherideidae</taxon>
        <taxon>Cyprideis</taxon>
    </lineage>
</organism>
<proteinExistence type="predicted"/>
<dbReference type="PANTHER" id="PTHR15683">
    <property type="entry name" value="SCAFFOLD ATTACHMENT FACTOR B-RELATED"/>
    <property type="match status" value="1"/>
</dbReference>
<dbReference type="PANTHER" id="PTHR15683:SF8">
    <property type="entry name" value="SCAFFOLD ATTACHMENT FACTOR B, ISOFORM B"/>
    <property type="match status" value="1"/>
</dbReference>
<feature type="non-terminal residue" evidence="5">
    <location>
        <position position="1"/>
    </location>
</feature>
<dbReference type="InterPro" id="IPR051738">
    <property type="entry name" value="SAF_Modulators"/>
</dbReference>
<reference evidence="5" key="1">
    <citation type="submission" date="2020-11" db="EMBL/GenBank/DDBJ databases">
        <authorList>
            <person name="Tran Van P."/>
        </authorList>
    </citation>
    <scope>NUCLEOTIDE SEQUENCE</scope>
</reference>
<dbReference type="GO" id="GO:0050684">
    <property type="term" value="P:regulation of mRNA processing"/>
    <property type="evidence" value="ECO:0007669"/>
    <property type="project" value="TreeGrafter"/>
</dbReference>
<dbReference type="EMBL" id="OB663664">
    <property type="protein sequence ID" value="CAD7231582.1"/>
    <property type="molecule type" value="Genomic_DNA"/>
</dbReference>
<keyword evidence="3" id="KW-0539">Nucleus</keyword>
<dbReference type="PROSITE" id="PS50102">
    <property type="entry name" value="RRM"/>
    <property type="match status" value="1"/>
</dbReference>
<comment type="subcellular location">
    <subcellularLocation>
        <location evidence="1">Nucleus</location>
    </subcellularLocation>
</comment>
<evidence type="ECO:0000256" key="2">
    <source>
        <dbReference type="ARBA" id="ARBA00022884"/>
    </source>
</evidence>
<evidence type="ECO:0000313" key="5">
    <source>
        <dbReference type="EMBL" id="CAD7231582.1"/>
    </source>
</evidence>
<evidence type="ECO:0000256" key="4">
    <source>
        <dbReference type="SAM" id="MobiDB-lite"/>
    </source>
</evidence>
<dbReference type="GO" id="GO:0006357">
    <property type="term" value="P:regulation of transcription by RNA polymerase II"/>
    <property type="evidence" value="ECO:0007669"/>
    <property type="project" value="TreeGrafter"/>
</dbReference>
<dbReference type="InterPro" id="IPR000504">
    <property type="entry name" value="RRM_dom"/>
</dbReference>
<dbReference type="Pfam" id="PF00076">
    <property type="entry name" value="RRM_1"/>
    <property type="match status" value="1"/>
</dbReference>
<protein>
    <submittedName>
        <fullName evidence="5">Uncharacterized protein</fullName>
    </submittedName>
</protein>
<evidence type="ECO:0000256" key="1">
    <source>
        <dbReference type="ARBA" id="ARBA00004123"/>
    </source>
</evidence>
<dbReference type="GO" id="GO:0003723">
    <property type="term" value="F:RNA binding"/>
    <property type="evidence" value="ECO:0007669"/>
    <property type="project" value="UniProtKB-UniRule"/>
</dbReference>
<dbReference type="InterPro" id="IPR012677">
    <property type="entry name" value="Nucleotide-bd_a/b_plait_sf"/>
</dbReference>
<sequence length="204" mass="22294">MVVMNVALRLPPIAPHLLSSISTLTDRSSIDLLGDCHLQSHQACAQSVQSLDVLESLFFRRFLDQGGLEKFPVLGLQTVATIWRRNLGPPTPLSSSAQEEKDAKSKQEEEKKKVDKATGRSLWVSGLSSTTRATDLKQLFSKQGKVVSAKVVTNAKVPGHKCYGFVTMTSPEDAVKCIQVFHKTELHGRMISVELTKADPGPAL</sequence>
<accession>A0A7R8WM79</accession>
<dbReference type="GO" id="GO:0005634">
    <property type="term" value="C:nucleus"/>
    <property type="evidence" value="ECO:0007669"/>
    <property type="project" value="UniProtKB-SubCell"/>
</dbReference>
<dbReference type="InterPro" id="IPR035979">
    <property type="entry name" value="RBD_domain_sf"/>
</dbReference>
<evidence type="ECO:0000256" key="3">
    <source>
        <dbReference type="ARBA" id="ARBA00023242"/>
    </source>
</evidence>
<dbReference type="OrthoDB" id="6159259at2759"/>
<gene>
    <name evidence="5" type="ORF">CTOB1V02_LOCUS9429</name>
</gene>
<name>A0A7R8WM79_9CRUS</name>
<feature type="compositionally biased region" description="Basic and acidic residues" evidence="4">
    <location>
        <begin position="98"/>
        <end position="115"/>
    </location>
</feature>
<dbReference type="SUPFAM" id="SSF54928">
    <property type="entry name" value="RNA-binding domain, RBD"/>
    <property type="match status" value="1"/>
</dbReference>
<dbReference type="GO" id="GO:0043565">
    <property type="term" value="F:sequence-specific DNA binding"/>
    <property type="evidence" value="ECO:0007669"/>
    <property type="project" value="TreeGrafter"/>
</dbReference>
<dbReference type="Gene3D" id="3.30.70.330">
    <property type="match status" value="1"/>
</dbReference>
<feature type="region of interest" description="Disordered" evidence="4">
    <location>
        <begin position="90"/>
        <end position="115"/>
    </location>
</feature>
<dbReference type="AlphaFoldDB" id="A0A7R8WM79"/>
<dbReference type="SMART" id="SM00360">
    <property type="entry name" value="RRM"/>
    <property type="match status" value="1"/>
</dbReference>
<keyword evidence="2" id="KW-0694">RNA-binding</keyword>